<dbReference type="AlphaFoldDB" id="A0A8J7LND0"/>
<dbReference type="EMBL" id="JAELVQ010000013">
    <property type="protein sequence ID" value="MBJ6368634.1"/>
    <property type="molecule type" value="Genomic_DNA"/>
</dbReference>
<accession>A0A8J7LND0</accession>
<name>A0A8J7LND0_9FLAO</name>
<sequence length="784" mass="88837">MGAKKKYSIIRIIGMVSVLLLFTCKKETNPASAVLETNSPGIVHSEIDGDKIILKNKAIEAVWSKANSTIELEKVANNYDGTEVNLKNITLFNIELENGENFSNKDFKLQEPLSLITLKPTDSLPNKALSFSGKEISGNLISRDDNIAIQWAAQLREGANYIKQNIKIEAIHTAVKIKKITFFDGTLQGAWYDGSVLGSPIIYKNFYFGMEHPIAQSKALLVRTIGDVGVPQVDISNIIDGAGAYVVSYEHAGGPDQFNINSIALLENGEIVTEDKHILNGIGGSSLYKLELQSYTKDAKYEMKASIDQPENASGTFHIYKKIPNILNFYVNREDELKPSENISEWAVIGIFPENQKRRFFSDYIKKERARPYKQFLHYNCWWDITDDGASSFTSEQLTERMHAWNEKFIKPFNIKLDAFVFDDGWDDLDNVWYFDPIKFPNGFESQAKLCKEYNSGIGVWMSPFGGYLENKDRRVASAKREGLETNDKGLSLAGKNYYNRFLERATDMLANYKVNYFKFDGFGGSEPKYLPDMEAGVKLISNLRKTNPDVYVNITVGTWPSPFWLKYADCIWRGAGDLHQAGVGSTTQKMMTYRDGTLHNNIVNRAPLYPLNSIMTVGIAYANLGHPSRYVNDNLDDFKDMVYSSFAAGSSLQELYISYNKMKPEFWAVVAEGAKWAKANETILEDTHWIGGSPINLETYGFASWTQEKGIISLRNPSDKKVKFTLNLAEVFELPKEAHSNFEFKSLWNEDKEKESIIINTNETKEIELEPFEVRILEGYLME</sequence>
<dbReference type="Gene3D" id="3.20.20.70">
    <property type="entry name" value="Aldolase class I"/>
    <property type="match status" value="1"/>
</dbReference>
<protein>
    <recommendedName>
        <fullName evidence="3">Enterotoxin</fullName>
    </recommendedName>
</protein>
<dbReference type="InterPro" id="IPR017853">
    <property type="entry name" value="GH"/>
</dbReference>
<dbReference type="RefSeq" id="WP_199115396.1">
    <property type="nucleotide sequence ID" value="NZ_JAELVQ010000013.1"/>
</dbReference>
<reference evidence="1" key="1">
    <citation type="submission" date="2020-12" db="EMBL/GenBank/DDBJ databases">
        <title>Snuella sp. nov., isolated from sediment in Incheon.</title>
        <authorList>
            <person name="Kim W."/>
        </authorList>
    </citation>
    <scope>NUCLEOTIDE SEQUENCE</scope>
    <source>
        <strain evidence="1">CAU 1569</strain>
    </source>
</reference>
<evidence type="ECO:0008006" key="3">
    <source>
        <dbReference type="Google" id="ProtNLM"/>
    </source>
</evidence>
<organism evidence="1 2">
    <name type="scientific">Snuella sedimenti</name>
    <dbReference type="NCBI Taxonomy" id="2798802"/>
    <lineage>
        <taxon>Bacteria</taxon>
        <taxon>Pseudomonadati</taxon>
        <taxon>Bacteroidota</taxon>
        <taxon>Flavobacteriia</taxon>
        <taxon>Flavobacteriales</taxon>
        <taxon>Flavobacteriaceae</taxon>
        <taxon>Snuella</taxon>
    </lineage>
</organism>
<evidence type="ECO:0000313" key="2">
    <source>
        <dbReference type="Proteomes" id="UP000610931"/>
    </source>
</evidence>
<evidence type="ECO:0000313" key="1">
    <source>
        <dbReference type="EMBL" id="MBJ6368634.1"/>
    </source>
</evidence>
<comment type="caution">
    <text evidence="1">The sequence shown here is derived from an EMBL/GenBank/DDBJ whole genome shotgun (WGS) entry which is preliminary data.</text>
</comment>
<keyword evidence="2" id="KW-1185">Reference proteome</keyword>
<proteinExistence type="predicted"/>
<dbReference type="InterPro" id="IPR013785">
    <property type="entry name" value="Aldolase_TIM"/>
</dbReference>
<gene>
    <name evidence="1" type="ORF">JF259_11090</name>
</gene>
<dbReference type="Proteomes" id="UP000610931">
    <property type="component" value="Unassembled WGS sequence"/>
</dbReference>
<dbReference type="SUPFAM" id="SSF51445">
    <property type="entry name" value="(Trans)glycosidases"/>
    <property type="match status" value="1"/>
</dbReference>